<dbReference type="WBParaSite" id="MBELARI_LOCUS13719">
    <property type="protein sequence ID" value="MBELARI_LOCUS13719"/>
    <property type="gene ID" value="MBELARI_LOCUS13719"/>
</dbReference>
<evidence type="ECO:0000313" key="1">
    <source>
        <dbReference type="Proteomes" id="UP000887575"/>
    </source>
</evidence>
<evidence type="ECO:0000313" key="2">
    <source>
        <dbReference type="WBParaSite" id="MBELARI_LOCUS13719"/>
    </source>
</evidence>
<keyword evidence="1" id="KW-1185">Reference proteome</keyword>
<organism evidence="1 2">
    <name type="scientific">Mesorhabditis belari</name>
    <dbReference type="NCBI Taxonomy" id="2138241"/>
    <lineage>
        <taxon>Eukaryota</taxon>
        <taxon>Metazoa</taxon>
        <taxon>Ecdysozoa</taxon>
        <taxon>Nematoda</taxon>
        <taxon>Chromadorea</taxon>
        <taxon>Rhabditida</taxon>
        <taxon>Rhabditina</taxon>
        <taxon>Rhabditomorpha</taxon>
        <taxon>Rhabditoidea</taxon>
        <taxon>Rhabditidae</taxon>
        <taxon>Mesorhabditinae</taxon>
        <taxon>Mesorhabditis</taxon>
    </lineage>
</organism>
<dbReference type="Proteomes" id="UP000887575">
    <property type="component" value="Unassembled WGS sequence"/>
</dbReference>
<dbReference type="AlphaFoldDB" id="A0AAF3EI96"/>
<reference evidence="2" key="1">
    <citation type="submission" date="2024-02" db="UniProtKB">
        <authorList>
            <consortium name="WormBaseParasite"/>
        </authorList>
    </citation>
    <scope>IDENTIFICATION</scope>
</reference>
<sequence length="175" mass="20292">MLSVQSSAFRDDQVIKERFREFIETKLNDCRRIGLDFCTDFSFHFYDGALGKTRVRFVQVSTVTNIFPLIVSSIVEHGIAIQNLEASFRLQRKEMRCSTSCYGKYASNESKSSRKPGNRLGFLYRCLVPLLRRRFGGDAREIRADVDSDECLSADRFIDCRTWDRKSKPRDVFSC</sequence>
<accession>A0AAF3EI96</accession>
<proteinExistence type="predicted"/>
<protein>
    <submittedName>
        <fullName evidence="2">Uncharacterized protein</fullName>
    </submittedName>
</protein>
<name>A0AAF3EI96_9BILA</name>